<dbReference type="Gene3D" id="3.30.559.30">
    <property type="entry name" value="Nonribosomal peptide synthetase, condensation domain"/>
    <property type="match status" value="1"/>
</dbReference>
<dbReference type="Pfam" id="PF00975">
    <property type="entry name" value="Thioesterase"/>
    <property type="match status" value="1"/>
</dbReference>
<dbReference type="SUPFAM" id="SSF53474">
    <property type="entry name" value="alpha/beta-Hydrolases"/>
    <property type="match status" value="1"/>
</dbReference>
<dbReference type="InterPro" id="IPR001242">
    <property type="entry name" value="Condensation_dom"/>
</dbReference>
<keyword evidence="4" id="KW-1185">Reference proteome</keyword>
<dbReference type="InterPro" id="IPR029058">
    <property type="entry name" value="AB_hydrolase_fold"/>
</dbReference>
<comment type="caution">
    <text evidence="3">The sequence shown here is derived from an EMBL/GenBank/DDBJ whole genome shotgun (WGS) entry which is preliminary data.</text>
</comment>
<feature type="domain" description="Thioesterase" evidence="2">
    <location>
        <begin position="543"/>
        <end position="657"/>
    </location>
</feature>
<evidence type="ECO:0008006" key="5">
    <source>
        <dbReference type="Google" id="ProtNLM"/>
    </source>
</evidence>
<dbReference type="Pfam" id="PF00668">
    <property type="entry name" value="Condensation"/>
    <property type="match status" value="1"/>
</dbReference>
<protein>
    <recommendedName>
        <fullName evidence="5">Carrier domain-containing protein</fullName>
    </recommendedName>
</protein>
<dbReference type="Proteomes" id="UP000749646">
    <property type="component" value="Unassembled WGS sequence"/>
</dbReference>
<gene>
    <name evidence="3" type="ORF">BGZ65_011368</name>
</gene>
<reference evidence="3" key="1">
    <citation type="journal article" date="2020" name="Fungal Divers.">
        <title>Resolving the Mortierellaceae phylogeny through synthesis of multi-gene phylogenetics and phylogenomics.</title>
        <authorList>
            <person name="Vandepol N."/>
            <person name="Liber J."/>
            <person name="Desiro A."/>
            <person name="Na H."/>
            <person name="Kennedy M."/>
            <person name="Barry K."/>
            <person name="Grigoriev I.V."/>
            <person name="Miller A.N."/>
            <person name="O'Donnell K."/>
            <person name="Stajich J.E."/>
            <person name="Bonito G."/>
        </authorList>
    </citation>
    <scope>NUCLEOTIDE SEQUENCE</scope>
    <source>
        <strain evidence="3">MES-2147</strain>
    </source>
</reference>
<feature type="domain" description="Condensation" evidence="1">
    <location>
        <begin position="99"/>
        <end position="507"/>
    </location>
</feature>
<evidence type="ECO:0000259" key="2">
    <source>
        <dbReference type="Pfam" id="PF00975"/>
    </source>
</evidence>
<organism evidence="3 4">
    <name type="scientific">Modicella reniformis</name>
    <dbReference type="NCBI Taxonomy" id="1440133"/>
    <lineage>
        <taxon>Eukaryota</taxon>
        <taxon>Fungi</taxon>
        <taxon>Fungi incertae sedis</taxon>
        <taxon>Mucoromycota</taxon>
        <taxon>Mortierellomycotina</taxon>
        <taxon>Mortierellomycetes</taxon>
        <taxon>Mortierellales</taxon>
        <taxon>Mortierellaceae</taxon>
        <taxon>Modicella</taxon>
    </lineage>
</organism>
<dbReference type="InterPro" id="IPR001031">
    <property type="entry name" value="Thioesterase"/>
</dbReference>
<evidence type="ECO:0000259" key="1">
    <source>
        <dbReference type="Pfam" id="PF00668"/>
    </source>
</evidence>
<evidence type="ECO:0000313" key="3">
    <source>
        <dbReference type="EMBL" id="KAF9985247.1"/>
    </source>
</evidence>
<dbReference type="GO" id="GO:0003824">
    <property type="term" value="F:catalytic activity"/>
    <property type="evidence" value="ECO:0007669"/>
    <property type="project" value="InterPro"/>
</dbReference>
<dbReference type="Gene3D" id="3.40.50.1820">
    <property type="entry name" value="alpha/beta hydrolase"/>
    <property type="match status" value="1"/>
</dbReference>
<dbReference type="PANTHER" id="PTHR45398:SF1">
    <property type="entry name" value="ENZYME, PUTATIVE (JCVI)-RELATED"/>
    <property type="match status" value="1"/>
</dbReference>
<name>A0A9P6MAK2_9FUNG</name>
<dbReference type="InterPro" id="IPR023213">
    <property type="entry name" value="CAT-like_dom_sf"/>
</dbReference>
<accession>A0A9P6MAK2</accession>
<dbReference type="Gene3D" id="3.30.559.10">
    <property type="entry name" value="Chloramphenicol acetyltransferase-like domain"/>
    <property type="match status" value="1"/>
</dbReference>
<evidence type="ECO:0000313" key="4">
    <source>
        <dbReference type="Proteomes" id="UP000749646"/>
    </source>
</evidence>
<dbReference type="EMBL" id="JAAAHW010003313">
    <property type="protein sequence ID" value="KAF9985247.1"/>
    <property type="molecule type" value="Genomic_DNA"/>
</dbReference>
<sequence length="751" mass="85556">MSSILSLELRASERGLRTHRVLHPLRIAHRPGVTLDVAVTSSARVSLVALIRSKVGLKVTVKDIFDLKTVRNLSEQQRDRTCSLGQTADWKVEEGPLAGTLPLLPIQEWFFAKALTKRHHWNQSFTIKTPELELVKLRATLRVLYEHHDAFSLRFKPDGDEIIQHYEPCREEIELKTLDIRSLKDDESLQDVLTQWQSGFNLEQGITFAVGYLYGFEDNSSRIWIAMHHLIIDTVSCRVLIRDLKAAYEGHDLGPKGSSYRQWALAIQNYPRSDDELLFWEEMTKEMNQTALHKSQIQQRASFSLSITQTEKLLRDCNRAYDTRANELLLTAFGWALQETLGSNTNHITLEGHGREGSIDPSLNVGDTVGWFTTMYPFVFPPIHDLGNGILNTKDRLRRIPDHGIGYGALYGYVKKPLPRFSFNYLGQFGGSSPSSSSWILTNGPGEIGYDRAPEDSDADTALLDTTCLCLDGQMRFDISSRLGMETTDRFTTLFKSCLEHVIQHTLDSSYIHRDMIHSSPAPDDFIPYFEFRGHERKGHISFLLPPGEGGAESYFNNIVRQLPHSNLVVFNNLYLHASNTRKSFEELAQYYIDHIQRLQPHGPYHLLGWSFGGVLSMEISRQLVLAGESIATLVLIDSYFAVRQANAAIKSPAEECIIDAINYQYYPTQGDLRRVVEHTNIVLFKACRVSDIGGSEQQRKLFEYYAGTKYNLLDTVVDRDTIRCIEMHDNTHFSWVKDEIQVAEICKMML</sequence>
<proteinExistence type="predicted"/>
<dbReference type="AlphaFoldDB" id="A0A9P6MAK2"/>
<dbReference type="OrthoDB" id="416786at2759"/>
<dbReference type="PANTHER" id="PTHR45398">
    <property type="match status" value="1"/>
</dbReference>
<dbReference type="SUPFAM" id="SSF52777">
    <property type="entry name" value="CoA-dependent acyltransferases"/>
    <property type="match status" value="2"/>
</dbReference>